<organism evidence="3 4">
    <name type="scientific">Streptomyces prasinosporus</name>
    <dbReference type="NCBI Taxonomy" id="68256"/>
    <lineage>
        <taxon>Bacteria</taxon>
        <taxon>Bacillati</taxon>
        <taxon>Actinomycetota</taxon>
        <taxon>Actinomycetes</taxon>
        <taxon>Kitasatosporales</taxon>
        <taxon>Streptomycetaceae</taxon>
        <taxon>Streptomyces</taxon>
        <taxon>Streptomyces albogriseolus group</taxon>
    </lineage>
</organism>
<keyword evidence="2" id="KW-1133">Transmembrane helix</keyword>
<comment type="caution">
    <text evidence="3">The sequence shown here is derived from an EMBL/GenBank/DDBJ whole genome shotgun (WGS) entry which is preliminary data.</text>
</comment>
<dbReference type="Proteomes" id="UP001501455">
    <property type="component" value="Unassembled WGS sequence"/>
</dbReference>
<evidence type="ECO:0000256" key="2">
    <source>
        <dbReference type="SAM" id="Phobius"/>
    </source>
</evidence>
<proteinExistence type="predicted"/>
<evidence type="ECO:0000256" key="1">
    <source>
        <dbReference type="SAM" id="MobiDB-lite"/>
    </source>
</evidence>
<dbReference type="EMBL" id="BAAAXF010000057">
    <property type="protein sequence ID" value="GAA3500944.1"/>
    <property type="molecule type" value="Genomic_DNA"/>
</dbReference>
<keyword evidence="2" id="KW-0812">Transmembrane</keyword>
<reference evidence="4" key="1">
    <citation type="journal article" date="2019" name="Int. J. Syst. Evol. Microbiol.">
        <title>The Global Catalogue of Microorganisms (GCM) 10K type strain sequencing project: providing services to taxonomists for standard genome sequencing and annotation.</title>
        <authorList>
            <consortium name="The Broad Institute Genomics Platform"/>
            <consortium name="The Broad Institute Genome Sequencing Center for Infectious Disease"/>
            <person name="Wu L."/>
            <person name="Ma J."/>
        </authorList>
    </citation>
    <scope>NUCLEOTIDE SEQUENCE [LARGE SCALE GENOMIC DNA]</scope>
    <source>
        <strain evidence="4">JCM 4816</strain>
    </source>
</reference>
<dbReference type="RefSeq" id="WP_086698223.1">
    <property type="nucleotide sequence ID" value="NZ_BAAAXF010000057.1"/>
</dbReference>
<feature type="transmembrane region" description="Helical" evidence="2">
    <location>
        <begin position="37"/>
        <end position="60"/>
    </location>
</feature>
<evidence type="ECO:0000313" key="3">
    <source>
        <dbReference type="EMBL" id="GAA3500944.1"/>
    </source>
</evidence>
<protein>
    <submittedName>
        <fullName evidence="3">Uncharacterized protein</fullName>
    </submittedName>
</protein>
<keyword evidence="4" id="KW-1185">Reference proteome</keyword>
<feature type="compositionally biased region" description="Low complexity" evidence="1">
    <location>
        <begin position="70"/>
        <end position="81"/>
    </location>
</feature>
<feature type="region of interest" description="Disordered" evidence="1">
    <location>
        <begin position="64"/>
        <end position="86"/>
    </location>
</feature>
<feature type="region of interest" description="Disordered" evidence="1">
    <location>
        <begin position="1"/>
        <end position="30"/>
    </location>
</feature>
<accession>A0ABP6U2P6</accession>
<evidence type="ECO:0000313" key="4">
    <source>
        <dbReference type="Proteomes" id="UP001501455"/>
    </source>
</evidence>
<name>A0ABP6U2P6_9ACTN</name>
<sequence length="183" mass="18823">MTTRRDAEEVEEDRSGAAAGRPDSAAGPAAPPLSRRAGLLLSVVAAAVVLALATSAVVALRGGSGGGTGSAATAEPSATASFVTPPSAQVRPVHEALHDIDATCRAKDKSARQTSLTRDVDTIIDFSRRYPDARFPIDDETGTTLSLLLVTRQSMRTCAPALVTRVDGALPPDFRDPAASTAS</sequence>
<gene>
    <name evidence="3" type="ORF">GCM10019016_080510</name>
</gene>
<keyword evidence="2" id="KW-0472">Membrane</keyword>